<name>A0AA39VDD5_ACESA</name>
<organism evidence="2 3">
    <name type="scientific">Acer saccharum</name>
    <name type="common">Sugar maple</name>
    <dbReference type="NCBI Taxonomy" id="4024"/>
    <lineage>
        <taxon>Eukaryota</taxon>
        <taxon>Viridiplantae</taxon>
        <taxon>Streptophyta</taxon>
        <taxon>Embryophyta</taxon>
        <taxon>Tracheophyta</taxon>
        <taxon>Spermatophyta</taxon>
        <taxon>Magnoliopsida</taxon>
        <taxon>eudicotyledons</taxon>
        <taxon>Gunneridae</taxon>
        <taxon>Pentapetalae</taxon>
        <taxon>rosids</taxon>
        <taxon>malvids</taxon>
        <taxon>Sapindales</taxon>
        <taxon>Sapindaceae</taxon>
        <taxon>Hippocastanoideae</taxon>
        <taxon>Acereae</taxon>
        <taxon>Acer</taxon>
    </lineage>
</organism>
<dbReference type="Proteomes" id="UP001168877">
    <property type="component" value="Unassembled WGS sequence"/>
</dbReference>
<protein>
    <submittedName>
        <fullName evidence="2">Uncharacterized protein</fullName>
    </submittedName>
</protein>
<sequence length="115" mass="12709">MTWIGIRLNALPLVALVDSLRNLEAWSHEKNPASKCGNVGPAISTGTGKELNAELYLHAPIFLPFSPPWRHDPPPNFKRGGTHFQGRCIFPVEEGLSELVLRGKDDQSGHLPKTF</sequence>
<dbReference type="EMBL" id="JAUESC010000387">
    <property type="protein sequence ID" value="KAK0573643.1"/>
    <property type="molecule type" value="Genomic_DNA"/>
</dbReference>
<keyword evidence="1" id="KW-0732">Signal</keyword>
<proteinExistence type="predicted"/>
<evidence type="ECO:0000256" key="1">
    <source>
        <dbReference type="SAM" id="SignalP"/>
    </source>
</evidence>
<feature type="signal peptide" evidence="1">
    <location>
        <begin position="1"/>
        <end position="19"/>
    </location>
</feature>
<evidence type="ECO:0000313" key="3">
    <source>
        <dbReference type="Proteomes" id="UP001168877"/>
    </source>
</evidence>
<accession>A0AA39VDD5</accession>
<feature type="chain" id="PRO_5041406983" evidence="1">
    <location>
        <begin position="20"/>
        <end position="115"/>
    </location>
</feature>
<keyword evidence="3" id="KW-1185">Reference proteome</keyword>
<evidence type="ECO:0000313" key="2">
    <source>
        <dbReference type="EMBL" id="KAK0573643.1"/>
    </source>
</evidence>
<dbReference type="AlphaFoldDB" id="A0AA39VDD5"/>
<gene>
    <name evidence="2" type="ORF">LWI29_011330</name>
</gene>
<reference evidence="2" key="2">
    <citation type="submission" date="2023-06" db="EMBL/GenBank/DDBJ databases">
        <authorList>
            <person name="Swenson N.G."/>
            <person name="Wegrzyn J.L."/>
            <person name="Mcevoy S.L."/>
        </authorList>
    </citation>
    <scope>NUCLEOTIDE SEQUENCE</scope>
    <source>
        <strain evidence="2">NS2018</strain>
        <tissue evidence="2">Leaf</tissue>
    </source>
</reference>
<comment type="caution">
    <text evidence="2">The sequence shown here is derived from an EMBL/GenBank/DDBJ whole genome shotgun (WGS) entry which is preliminary data.</text>
</comment>
<reference evidence="2" key="1">
    <citation type="journal article" date="2022" name="Plant J.">
        <title>Strategies of tolerance reflected in two North American maple genomes.</title>
        <authorList>
            <person name="McEvoy S.L."/>
            <person name="Sezen U.U."/>
            <person name="Trouern-Trend A."/>
            <person name="McMahon S.M."/>
            <person name="Schaberg P.G."/>
            <person name="Yang J."/>
            <person name="Wegrzyn J.L."/>
            <person name="Swenson N.G."/>
        </authorList>
    </citation>
    <scope>NUCLEOTIDE SEQUENCE</scope>
    <source>
        <strain evidence="2">NS2018</strain>
    </source>
</reference>